<proteinExistence type="predicted"/>
<comment type="caution">
    <text evidence="1">The sequence shown here is derived from an EMBL/GenBank/DDBJ whole genome shotgun (WGS) entry which is preliminary data.</text>
</comment>
<evidence type="ECO:0000313" key="2">
    <source>
        <dbReference type="Proteomes" id="UP000821865"/>
    </source>
</evidence>
<organism evidence="1 2">
    <name type="scientific">Dermacentor silvarum</name>
    <name type="common">Tick</name>
    <dbReference type="NCBI Taxonomy" id="543639"/>
    <lineage>
        <taxon>Eukaryota</taxon>
        <taxon>Metazoa</taxon>
        <taxon>Ecdysozoa</taxon>
        <taxon>Arthropoda</taxon>
        <taxon>Chelicerata</taxon>
        <taxon>Arachnida</taxon>
        <taxon>Acari</taxon>
        <taxon>Parasitiformes</taxon>
        <taxon>Ixodida</taxon>
        <taxon>Ixodoidea</taxon>
        <taxon>Ixodidae</taxon>
        <taxon>Rhipicephalinae</taxon>
        <taxon>Dermacentor</taxon>
    </lineage>
</organism>
<name>A0ACB8DLZ4_DERSI</name>
<dbReference type="Proteomes" id="UP000821865">
    <property type="component" value="Chromosome 10"/>
</dbReference>
<dbReference type="EMBL" id="CM023479">
    <property type="protein sequence ID" value="KAH7973473.1"/>
    <property type="molecule type" value="Genomic_DNA"/>
</dbReference>
<gene>
    <name evidence="1" type="ORF">HPB49_001440</name>
</gene>
<evidence type="ECO:0000313" key="1">
    <source>
        <dbReference type="EMBL" id="KAH7973473.1"/>
    </source>
</evidence>
<reference evidence="1" key="1">
    <citation type="submission" date="2020-05" db="EMBL/GenBank/DDBJ databases">
        <title>Large-scale comparative analyses of tick genomes elucidate their genetic diversity and vector capacities.</title>
        <authorList>
            <person name="Jia N."/>
            <person name="Wang J."/>
            <person name="Shi W."/>
            <person name="Du L."/>
            <person name="Sun Y."/>
            <person name="Zhan W."/>
            <person name="Jiang J."/>
            <person name="Wang Q."/>
            <person name="Zhang B."/>
            <person name="Ji P."/>
            <person name="Sakyi L.B."/>
            <person name="Cui X."/>
            <person name="Yuan T."/>
            <person name="Jiang B."/>
            <person name="Yang W."/>
            <person name="Lam T.T.-Y."/>
            <person name="Chang Q."/>
            <person name="Ding S."/>
            <person name="Wang X."/>
            <person name="Zhu J."/>
            <person name="Ruan X."/>
            <person name="Zhao L."/>
            <person name="Wei J."/>
            <person name="Que T."/>
            <person name="Du C."/>
            <person name="Cheng J."/>
            <person name="Dai P."/>
            <person name="Han X."/>
            <person name="Huang E."/>
            <person name="Gao Y."/>
            <person name="Liu J."/>
            <person name="Shao H."/>
            <person name="Ye R."/>
            <person name="Li L."/>
            <person name="Wei W."/>
            <person name="Wang X."/>
            <person name="Wang C."/>
            <person name="Yang T."/>
            <person name="Huo Q."/>
            <person name="Li W."/>
            <person name="Guo W."/>
            <person name="Chen H."/>
            <person name="Zhou L."/>
            <person name="Ni X."/>
            <person name="Tian J."/>
            <person name="Zhou Y."/>
            <person name="Sheng Y."/>
            <person name="Liu T."/>
            <person name="Pan Y."/>
            <person name="Xia L."/>
            <person name="Li J."/>
            <person name="Zhao F."/>
            <person name="Cao W."/>
        </authorList>
    </citation>
    <scope>NUCLEOTIDE SEQUENCE</scope>
    <source>
        <strain evidence="1">Dsil-2018</strain>
    </source>
</reference>
<keyword evidence="2" id="KW-1185">Reference proteome</keyword>
<sequence length="287" mass="32307">MNGNMAADFDPVAAEIAIVRALDELCARRSNVAVHRARIDALRRDIAHLHECTDAEKHRLRVTEQRMSERLAELVRDAERRRRPMAVEKEALAQQVARAECKLSAVIGRARSLETQKLTLEGKVKDLLDQTRHLEEVLRERSGQLDQISRSSRPVLEEFQKLVARQDALQSSLLDVLRRRVALERDRRERVKQESRLVSEGASLKKDLELATSSSAGEVERVGDGTEAGPDQCPAPDRWYTSLMEKLEGDAASCQRDLESLRRLVNCGTSADVALQTTLNVPDPLYL</sequence>
<accession>A0ACB8DLZ4</accession>
<protein>
    <submittedName>
        <fullName evidence="1">Uncharacterized protein</fullName>
    </submittedName>
</protein>